<evidence type="ECO:0000256" key="1">
    <source>
        <dbReference type="SAM" id="Phobius"/>
    </source>
</evidence>
<keyword evidence="1" id="KW-0812">Transmembrane</keyword>
<proteinExistence type="predicted"/>
<dbReference type="AlphaFoldDB" id="A0A3E1NL53"/>
<feature type="transmembrane region" description="Helical" evidence="1">
    <location>
        <begin position="93"/>
        <end position="111"/>
    </location>
</feature>
<reference evidence="2 3" key="1">
    <citation type="submission" date="2018-08" db="EMBL/GenBank/DDBJ databases">
        <title>Chitinophagaceae sp. K23C18032701, a novel bacterium isolated from forest soil.</title>
        <authorList>
            <person name="Wang C."/>
        </authorList>
    </citation>
    <scope>NUCLEOTIDE SEQUENCE [LARGE SCALE GENOMIC DNA]</scope>
    <source>
        <strain evidence="2 3">K23C18032701</strain>
    </source>
</reference>
<dbReference type="InterPro" id="IPR021683">
    <property type="entry name" value="DUF3267"/>
</dbReference>
<sequence length="176" mass="19613">MFIPGMYVSMITFPGVVVHELAHQLFCRWLKVPVFKVVYYQFDNPAGYVLHERPKQQWKSLFISIGPFFINTLLGILIALPAALPIASFSNPGFIDIVLLYLGVSIAMHAFPSRGDAEVIWSSIREEGTPMWLKILAYPVVGLIHLVAIGSFFWLDAIYGVAVTIGFPKLLVALCS</sequence>
<dbReference type="Proteomes" id="UP000261284">
    <property type="component" value="Unassembled WGS sequence"/>
</dbReference>
<protein>
    <submittedName>
        <fullName evidence="2">DUF3267 domain-containing protein</fullName>
    </submittedName>
</protein>
<dbReference type="EMBL" id="QTJU01000002">
    <property type="protein sequence ID" value="RFM28574.1"/>
    <property type="molecule type" value="Genomic_DNA"/>
</dbReference>
<feature type="transmembrane region" description="Helical" evidence="1">
    <location>
        <begin position="132"/>
        <end position="151"/>
    </location>
</feature>
<gene>
    <name evidence="2" type="ORF">DXN05_07185</name>
</gene>
<dbReference type="RefSeq" id="WP_116846564.1">
    <property type="nucleotide sequence ID" value="NZ_QTJU01000002.1"/>
</dbReference>
<feature type="transmembrane region" description="Helical" evidence="1">
    <location>
        <begin position="157"/>
        <end position="175"/>
    </location>
</feature>
<accession>A0A3E1NL53</accession>
<dbReference type="OrthoDB" id="258743at2"/>
<evidence type="ECO:0000313" key="2">
    <source>
        <dbReference type="EMBL" id="RFM28574.1"/>
    </source>
</evidence>
<feature type="transmembrane region" description="Helical" evidence="1">
    <location>
        <begin position="61"/>
        <end position="87"/>
    </location>
</feature>
<keyword evidence="1" id="KW-0472">Membrane</keyword>
<comment type="caution">
    <text evidence="2">The sequence shown here is derived from an EMBL/GenBank/DDBJ whole genome shotgun (WGS) entry which is preliminary data.</text>
</comment>
<name>A0A3E1NL53_9BACT</name>
<dbReference type="Pfam" id="PF11667">
    <property type="entry name" value="DUF3267"/>
    <property type="match status" value="1"/>
</dbReference>
<evidence type="ECO:0000313" key="3">
    <source>
        <dbReference type="Proteomes" id="UP000261284"/>
    </source>
</evidence>
<keyword evidence="3" id="KW-1185">Reference proteome</keyword>
<organism evidence="2 3">
    <name type="scientific">Deminuibacter soli</name>
    <dbReference type="NCBI Taxonomy" id="2291815"/>
    <lineage>
        <taxon>Bacteria</taxon>
        <taxon>Pseudomonadati</taxon>
        <taxon>Bacteroidota</taxon>
        <taxon>Chitinophagia</taxon>
        <taxon>Chitinophagales</taxon>
        <taxon>Chitinophagaceae</taxon>
        <taxon>Deminuibacter</taxon>
    </lineage>
</organism>
<keyword evidence="1" id="KW-1133">Transmembrane helix</keyword>